<proteinExistence type="predicted"/>
<organism evidence="1 2">
    <name type="scientific">Diphasiastrum complanatum</name>
    <name type="common">Issler's clubmoss</name>
    <name type="synonym">Lycopodium complanatum</name>
    <dbReference type="NCBI Taxonomy" id="34168"/>
    <lineage>
        <taxon>Eukaryota</taxon>
        <taxon>Viridiplantae</taxon>
        <taxon>Streptophyta</taxon>
        <taxon>Embryophyta</taxon>
        <taxon>Tracheophyta</taxon>
        <taxon>Lycopodiopsida</taxon>
        <taxon>Lycopodiales</taxon>
        <taxon>Lycopodiaceae</taxon>
        <taxon>Lycopodioideae</taxon>
        <taxon>Diphasiastrum</taxon>
    </lineage>
</organism>
<comment type="caution">
    <text evidence="1">The sequence shown here is derived from an EMBL/GenBank/DDBJ whole genome shotgun (WGS) entry which is preliminary data.</text>
</comment>
<dbReference type="Proteomes" id="UP001162992">
    <property type="component" value="Chromosome 15"/>
</dbReference>
<dbReference type="EMBL" id="CM055106">
    <property type="protein sequence ID" value="KAJ7528772.1"/>
    <property type="molecule type" value="Genomic_DNA"/>
</dbReference>
<evidence type="ECO:0000313" key="1">
    <source>
        <dbReference type="EMBL" id="KAJ7528772.1"/>
    </source>
</evidence>
<keyword evidence="2" id="KW-1185">Reference proteome</keyword>
<evidence type="ECO:0000313" key="2">
    <source>
        <dbReference type="Proteomes" id="UP001162992"/>
    </source>
</evidence>
<sequence>MGRRSKQFLQHKYGLLQSDRMLMLCHIHRYPRILVLLFGLVCTFACSVAEPGVSFEFSSFHPGVENVNVYGDAEPTAKGLLQLTLSAEEANLEGSVGRAVYGEPIRLMDPSTNVTASFNTSFTFRIHTISSEFFGDGLTFMLLPNLSAPSPLSAGEFLGLFDPTEQTQNTVAIEFDTYQNDYDINSNHVGVDIENIISVKAESLSNVGVDLRSGKNISAWIDYDGRLKLLEIYASYNTVKPHERPLLSYRIDLSHFINEYMYVGFSAATGSYAELHAVISWKFNCSHLPNEEVPRPPPPAAVLGITAAPEEAGRKATLGQGYMLWLLVAASVVGILCVILPTIAYVYYITRKGGACRRESLKLRGSDFMLGTALFSYKELSAATNGFNLKALLGQGGFGRVYKGVLPRDGALVAVKRVSQDSQQGEREFSSEVNTIGRLRHRNLVRLQGWCHQEGELLLVYDYMPNGSLDRMLFYPEEKGLSWRQRHLIVCGLAAGLKYLHEDWDQQVVHRDVKASNVMLDGKFNARLGDFGLARLVEHNQNPKTTLVAGTMGYLAPEVSQTGRYTTRSDVFSFGAVVLEVACGRRTIDRLRPPREVVLVEWVWELRKEGRIMDAADPRLGGDYDSEEMERLLLLGLVSSHPDPDSRPTMNQIVQILHGTVPFPSLPLSRPIAFYGPQLPPLITIHNIQDVCS</sequence>
<reference evidence="2" key="1">
    <citation type="journal article" date="2024" name="Proc. Natl. Acad. Sci. U.S.A.">
        <title>Extraordinary preservation of gene collinearity over three hundred million years revealed in homosporous lycophytes.</title>
        <authorList>
            <person name="Li C."/>
            <person name="Wickell D."/>
            <person name="Kuo L.Y."/>
            <person name="Chen X."/>
            <person name="Nie B."/>
            <person name="Liao X."/>
            <person name="Peng D."/>
            <person name="Ji J."/>
            <person name="Jenkins J."/>
            <person name="Williams M."/>
            <person name="Shu S."/>
            <person name="Plott C."/>
            <person name="Barry K."/>
            <person name="Rajasekar S."/>
            <person name="Grimwood J."/>
            <person name="Han X."/>
            <person name="Sun S."/>
            <person name="Hou Z."/>
            <person name="He W."/>
            <person name="Dai G."/>
            <person name="Sun C."/>
            <person name="Schmutz J."/>
            <person name="Leebens-Mack J.H."/>
            <person name="Li F.W."/>
            <person name="Wang L."/>
        </authorList>
    </citation>
    <scope>NUCLEOTIDE SEQUENCE [LARGE SCALE GENOMIC DNA]</scope>
    <source>
        <strain evidence="2">cv. PW_Plant_1</strain>
    </source>
</reference>
<name>A0ACC2BGE8_DIPCM</name>
<protein>
    <submittedName>
        <fullName evidence="1">Uncharacterized protein</fullName>
    </submittedName>
</protein>
<accession>A0ACC2BGE8</accession>
<gene>
    <name evidence="1" type="ORF">O6H91_15G019000</name>
</gene>